<dbReference type="AlphaFoldDB" id="A0A284S8H7"/>
<evidence type="ECO:0000256" key="1">
    <source>
        <dbReference type="SAM" id="MobiDB-lite"/>
    </source>
</evidence>
<dbReference type="EMBL" id="FUEG01000043">
    <property type="protein sequence ID" value="SJL17315.1"/>
    <property type="molecule type" value="Genomic_DNA"/>
</dbReference>
<feature type="region of interest" description="Disordered" evidence="1">
    <location>
        <begin position="71"/>
        <end position="91"/>
    </location>
</feature>
<sequence length="91" mass="10006">MTVISKLLFSQAKAYLYLVRHIAKYSSILRDRIHSAETLNARDKHVKGYDDGVAPQVLQLASENDSDIGMMERGVGTSLSNTPGVSAQEKL</sequence>
<organism evidence="2 3">
    <name type="scientific">Armillaria ostoyae</name>
    <name type="common">Armillaria root rot fungus</name>
    <dbReference type="NCBI Taxonomy" id="47428"/>
    <lineage>
        <taxon>Eukaryota</taxon>
        <taxon>Fungi</taxon>
        <taxon>Dikarya</taxon>
        <taxon>Basidiomycota</taxon>
        <taxon>Agaricomycotina</taxon>
        <taxon>Agaricomycetes</taxon>
        <taxon>Agaricomycetidae</taxon>
        <taxon>Agaricales</taxon>
        <taxon>Marasmiineae</taxon>
        <taxon>Physalacriaceae</taxon>
        <taxon>Armillaria</taxon>
    </lineage>
</organism>
<reference evidence="3" key="1">
    <citation type="journal article" date="2017" name="Nat. Ecol. Evol.">
        <title>Genome expansion and lineage-specific genetic innovations in the forest pathogenic fungi Armillaria.</title>
        <authorList>
            <person name="Sipos G."/>
            <person name="Prasanna A.N."/>
            <person name="Walter M.C."/>
            <person name="O'Connor E."/>
            <person name="Balint B."/>
            <person name="Krizsan K."/>
            <person name="Kiss B."/>
            <person name="Hess J."/>
            <person name="Varga T."/>
            <person name="Slot J."/>
            <person name="Riley R."/>
            <person name="Boka B."/>
            <person name="Rigling D."/>
            <person name="Barry K."/>
            <person name="Lee J."/>
            <person name="Mihaltcheva S."/>
            <person name="LaButti K."/>
            <person name="Lipzen A."/>
            <person name="Waldron R."/>
            <person name="Moloney N.M."/>
            <person name="Sperisen C."/>
            <person name="Kredics L."/>
            <person name="Vagvoelgyi C."/>
            <person name="Patrignani A."/>
            <person name="Fitzpatrick D."/>
            <person name="Nagy I."/>
            <person name="Doyle S."/>
            <person name="Anderson J.B."/>
            <person name="Grigoriev I.V."/>
            <person name="Gueldener U."/>
            <person name="Muensterkoetter M."/>
            <person name="Nagy L.G."/>
        </authorList>
    </citation>
    <scope>NUCLEOTIDE SEQUENCE [LARGE SCALE GENOMIC DNA]</scope>
    <source>
        <strain evidence="3">C18/9</strain>
    </source>
</reference>
<keyword evidence="3" id="KW-1185">Reference proteome</keyword>
<name>A0A284S8H7_ARMOS</name>
<dbReference type="Proteomes" id="UP000219338">
    <property type="component" value="Unassembled WGS sequence"/>
</dbReference>
<accession>A0A284S8H7</accession>
<evidence type="ECO:0000313" key="2">
    <source>
        <dbReference type="EMBL" id="SJL17315.1"/>
    </source>
</evidence>
<proteinExistence type="predicted"/>
<gene>
    <name evidence="2" type="ORF">ARMOST_20864</name>
</gene>
<protein>
    <submittedName>
        <fullName evidence="2">Uncharacterized protein</fullName>
    </submittedName>
</protein>
<evidence type="ECO:0000313" key="3">
    <source>
        <dbReference type="Proteomes" id="UP000219338"/>
    </source>
</evidence>